<dbReference type="Gene3D" id="2.150.10.10">
    <property type="entry name" value="Serralysin-like metalloprotease, C-terminal"/>
    <property type="match status" value="1"/>
</dbReference>
<dbReference type="PROSITE" id="PS00330">
    <property type="entry name" value="HEMOLYSIN_CALCIUM"/>
    <property type="match status" value="2"/>
</dbReference>
<dbReference type="Proteomes" id="UP000782610">
    <property type="component" value="Unassembled WGS sequence"/>
</dbReference>
<feature type="domain" description="SCP" evidence="1">
    <location>
        <begin position="12"/>
        <end position="163"/>
    </location>
</feature>
<evidence type="ECO:0000259" key="1">
    <source>
        <dbReference type="Pfam" id="PF00188"/>
    </source>
</evidence>
<dbReference type="InterPro" id="IPR019960">
    <property type="entry name" value="T1SS_VCA0849"/>
</dbReference>
<sequence length="443" mass="45595">MANFTPREQLMLELVNRARMDPNGEAARYGITLNQGLAAGAISSTPKQVLAGNDQLRTAASSHSAWMINNDLFQHNELLGTLGFAGVTPTARMTAAGYAFSGSWSNGENIAFVGTTGALDATQAIYDEHRNLFLSTHGHRQNLLMDNFREVGIGQVNGGFTQSGVTYNSSMITQDFTVSGSKVFVTGVVYNDTVSNDNFFTVGEQTASRAVTVTGGFADSTGPGGGYELGFTSGGAKTISFDLSGGAVSVKLTLGSANLKVDVVNGTEVWTNASVASLSTVVKELHALGISAMSLTGSAASEKIFGNSAANALSGAGGNDSLSGSGGNDSLIGGSGHDKLTGGSGADRFVFKAASESGLDAAHDTIADFQDSGADVIDLSAVWSGTLTYRGISAFTGADQVRVTASGSDVIVHVNLDADSTDEMQILLTGTKLGDMLKGDFIL</sequence>
<dbReference type="InterPro" id="IPR014044">
    <property type="entry name" value="CAP_dom"/>
</dbReference>
<reference evidence="2" key="1">
    <citation type="submission" date="2020-07" db="EMBL/GenBank/DDBJ databases">
        <title>Huge and variable diversity of episymbiotic CPR bacteria and DPANN archaea in groundwater ecosystems.</title>
        <authorList>
            <person name="He C.Y."/>
            <person name="Keren R."/>
            <person name="Whittaker M."/>
            <person name="Farag I.F."/>
            <person name="Doudna J."/>
            <person name="Cate J.H.D."/>
            <person name="Banfield J.F."/>
        </authorList>
    </citation>
    <scope>NUCLEOTIDE SEQUENCE</scope>
    <source>
        <strain evidence="2">NC_groundwater_1586_Pr3_B-0.1um_66_15</strain>
    </source>
</reference>
<dbReference type="SUPFAM" id="SSF51120">
    <property type="entry name" value="beta-Roll"/>
    <property type="match status" value="1"/>
</dbReference>
<evidence type="ECO:0000313" key="2">
    <source>
        <dbReference type="EMBL" id="MBI4921153.1"/>
    </source>
</evidence>
<name>A0A933L1R5_9HYPH</name>
<dbReference type="InterPro" id="IPR011049">
    <property type="entry name" value="Serralysin-like_metalloprot_C"/>
</dbReference>
<accession>A0A933L1R5</accession>
<dbReference type="InterPro" id="IPR001343">
    <property type="entry name" value="Hemolysn_Ca-bd"/>
</dbReference>
<evidence type="ECO:0000313" key="3">
    <source>
        <dbReference type="Proteomes" id="UP000782610"/>
    </source>
</evidence>
<gene>
    <name evidence="2" type="ORF">HY834_05345</name>
</gene>
<dbReference type="EMBL" id="JACRAF010000017">
    <property type="protein sequence ID" value="MBI4921153.1"/>
    <property type="molecule type" value="Genomic_DNA"/>
</dbReference>
<organism evidence="2 3">
    <name type="scientific">Devosia nanyangense</name>
    <dbReference type="NCBI Taxonomy" id="1228055"/>
    <lineage>
        <taxon>Bacteria</taxon>
        <taxon>Pseudomonadati</taxon>
        <taxon>Pseudomonadota</taxon>
        <taxon>Alphaproteobacteria</taxon>
        <taxon>Hyphomicrobiales</taxon>
        <taxon>Devosiaceae</taxon>
        <taxon>Devosia</taxon>
    </lineage>
</organism>
<dbReference type="InterPro" id="IPR035940">
    <property type="entry name" value="CAP_sf"/>
</dbReference>
<dbReference type="GO" id="GO:0005509">
    <property type="term" value="F:calcium ion binding"/>
    <property type="evidence" value="ECO:0007669"/>
    <property type="project" value="InterPro"/>
</dbReference>
<comment type="caution">
    <text evidence="2">The sequence shown here is derived from an EMBL/GenBank/DDBJ whole genome shotgun (WGS) entry which is preliminary data.</text>
</comment>
<dbReference type="PANTHER" id="PTHR31157:SF1">
    <property type="entry name" value="SCP DOMAIN-CONTAINING PROTEIN"/>
    <property type="match status" value="1"/>
</dbReference>
<dbReference type="InterPro" id="IPR018511">
    <property type="entry name" value="Hemolysin-typ_Ca-bd_CS"/>
</dbReference>
<dbReference type="PRINTS" id="PR00313">
    <property type="entry name" value="CABNDNGRPT"/>
</dbReference>
<dbReference type="Pfam" id="PF00353">
    <property type="entry name" value="HemolysinCabind"/>
    <property type="match status" value="1"/>
</dbReference>
<dbReference type="Gene3D" id="3.40.33.10">
    <property type="entry name" value="CAP"/>
    <property type="match status" value="1"/>
</dbReference>
<dbReference type="NCBIfam" id="TIGR03661">
    <property type="entry name" value="T1SS_VCA0849"/>
    <property type="match status" value="1"/>
</dbReference>
<dbReference type="AlphaFoldDB" id="A0A933L1R5"/>
<proteinExistence type="predicted"/>
<dbReference type="SUPFAM" id="SSF55797">
    <property type="entry name" value="PR-1-like"/>
    <property type="match status" value="1"/>
</dbReference>
<dbReference type="CDD" id="cd05379">
    <property type="entry name" value="CAP_bacterial"/>
    <property type="match status" value="1"/>
</dbReference>
<protein>
    <submittedName>
        <fullName evidence="2">Type I secretion C-terminal target domain-containing protein</fullName>
    </submittedName>
</protein>
<dbReference type="Pfam" id="PF00188">
    <property type="entry name" value="CAP"/>
    <property type="match status" value="1"/>
</dbReference>
<dbReference type="PANTHER" id="PTHR31157">
    <property type="entry name" value="SCP DOMAIN-CONTAINING PROTEIN"/>
    <property type="match status" value="1"/>
</dbReference>